<evidence type="ECO:0000259" key="9">
    <source>
        <dbReference type="Pfam" id="PF12704"/>
    </source>
</evidence>
<evidence type="ECO:0000259" key="8">
    <source>
        <dbReference type="Pfam" id="PF02687"/>
    </source>
</evidence>
<dbReference type="EMBL" id="FUHW01000032">
    <property type="protein sequence ID" value="SJM65302.1"/>
    <property type="molecule type" value="Genomic_DNA"/>
</dbReference>
<evidence type="ECO:0000256" key="2">
    <source>
        <dbReference type="ARBA" id="ARBA00022475"/>
    </source>
</evidence>
<evidence type="ECO:0000313" key="11">
    <source>
        <dbReference type="Proteomes" id="UP000195913"/>
    </source>
</evidence>
<gene>
    <name evidence="10" type="ORF">FM101_09185</name>
</gene>
<feature type="transmembrane region" description="Helical" evidence="7">
    <location>
        <begin position="478"/>
        <end position="497"/>
    </location>
</feature>
<keyword evidence="3 7" id="KW-0812">Transmembrane</keyword>
<dbReference type="Pfam" id="PF12704">
    <property type="entry name" value="MacB_PCD"/>
    <property type="match status" value="1"/>
</dbReference>
<comment type="similarity">
    <text evidence="6">Belongs to the ABC-4 integral membrane protein family.</text>
</comment>
<reference evidence="10 11" key="1">
    <citation type="submission" date="2017-02" db="EMBL/GenBank/DDBJ databases">
        <authorList>
            <person name="Peterson S.W."/>
        </authorList>
    </citation>
    <scope>NUCLEOTIDE SEQUENCE [LARGE SCALE GENOMIC DNA]</scope>
    <source>
        <strain evidence="10 11">B Ar 00.02</strain>
    </source>
</reference>
<feature type="transmembrane region" description="Helical" evidence="7">
    <location>
        <begin position="339"/>
        <end position="368"/>
    </location>
</feature>
<dbReference type="GO" id="GO:0005886">
    <property type="term" value="C:plasma membrane"/>
    <property type="evidence" value="ECO:0007669"/>
    <property type="project" value="UniProtKB-SubCell"/>
</dbReference>
<feature type="transmembrane region" description="Helical" evidence="7">
    <location>
        <begin position="722"/>
        <end position="750"/>
    </location>
</feature>
<dbReference type="Proteomes" id="UP000195913">
    <property type="component" value="Unassembled WGS sequence"/>
</dbReference>
<dbReference type="AlphaFoldDB" id="A0A1R4GBC6"/>
<dbReference type="PANTHER" id="PTHR30572:SF4">
    <property type="entry name" value="ABC TRANSPORTER PERMEASE YTRF"/>
    <property type="match status" value="1"/>
</dbReference>
<evidence type="ECO:0000256" key="4">
    <source>
        <dbReference type="ARBA" id="ARBA00022989"/>
    </source>
</evidence>
<evidence type="ECO:0000256" key="5">
    <source>
        <dbReference type="ARBA" id="ARBA00023136"/>
    </source>
</evidence>
<dbReference type="RefSeq" id="WP_245806668.1">
    <property type="nucleotide sequence ID" value="NZ_FUHW01000032.1"/>
</dbReference>
<dbReference type="PANTHER" id="PTHR30572">
    <property type="entry name" value="MEMBRANE COMPONENT OF TRANSPORTER-RELATED"/>
    <property type="match status" value="1"/>
</dbReference>
<feature type="transmembrane region" description="Helical" evidence="7">
    <location>
        <begin position="255"/>
        <end position="280"/>
    </location>
</feature>
<organism evidence="10 11">
    <name type="scientific">Arthrobacter rhombi</name>
    <dbReference type="NCBI Taxonomy" id="71253"/>
    <lineage>
        <taxon>Bacteria</taxon>
        <taxon>Bacillati</taxon>
        <taxon>Actinomycetota</taxon>
        <taxon>Actinomycetes</taxon>
        <taxon>Micrococcales</taxon>
        <taxon>Micrococcaceae</taxon>
        <taxon>Arthrobacter</taxon>
    </lineage>
</organism>
<keyword evidence="2" id="KW-1003">Cell membrane</keyword>
<comment type="subcellular location">
    <subcellularLocation>
        <location evidence="1">Cell membrane</location>
        <topology evidence="1">Multi-pass membrane protein</topology>
    </subcellularLocation>
</comment>
<dbReference type="Pfam" id="PF02687">
    <property type="entry name" value="FtsX"/>
    <property type="match status" value="2"/>
</dbReference>
<evidence type="ECO:0000256" key="7">
    <source>
        <dbReference type="SAM" id="Phobius"/>
    </source>
</evidence>
<evidence type="ECO:0000256" key="1">
    <source>
        <dbReference type="ARBA" id="ARBA00004651"/>
    </source>
</evidence>
<keyword evidence="4 7" id="KW-1133">Transmembrane helix</keyword>
<dbReference type="InterPro" id="IPR025857">
    <property type="entry name" value="MacB_PCD"/>
</dbReference>
<name>A0A1R4GBC6_9MICC</name>
<feature type="domain" description="ABC3 transporter permease C-terminal" evidence="8">
    <location>
        <begin position="729"/>
        <end position="846"/>
    </location>
</feature>
<accession>A0A1R4GBC6</accession>
<protein>
    <submittedName>
        <fullName evidence="10">Putative ABC transporter integral membrane protein</fullName>
    </submittedName>
</protein>
<feature type="transmembrane region" description="Helical" evidence="7">
    <location>
        <begin position="425"/>
        <end position="444"/>
    </location>
</feature>
<feature type="domain" description="MacB-like periplasmic core" evidence="9">
    <location>
        <begin position="9"/>
        <end position="219"/>
    </location>
</feature>
<keyword evidence="11" id="KW-1185">Reference proteome</keyword>
<evidence type="ECO:0000256" key="6">
    <source>
        <dbReference type="ARBA" id="ARBA00038076"/>
    </source>
</evidence>
<feature type="domain" description="ABC3 transporter permease C-terminal" evidence="8">
    <location>
        <begin position="258"/>
        <end position="376"/>
    </location>
</feature>
<sequence length="853" mass="86683">MYSRRFIAVTLAVMIGTAFLAATLMVNASTTASLERSIGEAYQNADLVAGISPDETDEAVGLGPEQLAAVRKAPGVAAAEAQSSAGARIETGSGDYNAIVQSFVSDEQLRTTELDSGAVPADREEITVDRQHAESYHLKVGDEVGMSGSSPDGSTVDFTARISGITTSSNSPFMGSNLQVAVSPQRYSTLMGSDPQYESLLVRLDAGTDPAEAASAVAAALKSAGVSQASVMTAQERTVDDLAGFTGGQDQLTGVLLVFALIALVVTGLVVMNTFAVLVAQRTRELALLRTLGALSSQLRRSVLVEAFVVGLVSSVLGVLLAIGVMAGLVGYVSTLPSASFAVLAVPPSAVIAGLLAGTVMTLIAAWAPARKAMSVAPLAALRPADSASVHNRVGKVRLIFGLLLLIGGGALLIGGAVLGQLLLGFAGGLFSFIGVLMLASLFLPGAVRAVGRLFGGSGVPAQLASLNSVRNPGRTTATATALLIGVTLVSMMMVGAQTTKQSFNDELARNYLVDVTVDSPANYGEGFDGGALPGPDAAAGAGQLGPQQAKLAAGVDGIEEVALLKPVGRNAAGEPVYAAAAEELARVLKDPSLVPGTGEVLVGQSVSSDDVEVTAYKGSTASSLAAQHSQSEISAPLMTMETAQQLDGYTTGASAARAAAEAGPDQLGAYPLLWLKTASGLSTDQLEGLSRTLATELHVQDYQVAGGAVERSLFNQVIDTLLLVVSGLLAVAVFIALIGVANTLSLSVLERTRESALLRALGLTRGQLKSMLALEAILIAGVAAALGIALGTTYGVLGAQSAIGSFTDVTLSLPWSQLALVLGVSVLAALAASVLPARRAARLSPVEGLATE</sequence>
<evidence type="ECO:0000256" key="3">
    <source>
        <dbReference type="ARBA" id="ARBA00022692"/>
    </source>
</evidence>
<evidence type="ECO:0000313" key="10">
    <source>
        <dbReference type="EMBL" id="SJM65302.1"/>
    </source>
</evidence>
<dbReference type="GO" id="GO:0022857">
    <property type="term" value="F:transmembrane transporter activity"/>
    <property type="evidence" value="ECO:0007669"/>
    <property type="project" value="TreeGrafter"/>
</dbReference>
<dbReference type="InterPro" id="IPR050250">
    <property type="entry name" value="Macrolide_Exporter_MacB"/>
</dbReference>
<dbReference type="InterPro" id="IPR003838">
    <property type="entry name" value="ABC3_permease_C"/>
</dbReference>
<proteinExistence type="inferred from homology"/>
<keyword evidence="5 7" id="KW-0472">Membrane</keyword>
<feature type="transmembrane region" description="Helical" evidence="7">
    <location>
        <begin position="771"/>
        <end position="796"/>
    </location>
</feature>
<feature type="transmembrane region" description="Helical" evidence="7">
    <location>
        <begin position="307"/>
        <end position="333"/>
    </location>
</feature>
<feature type="transmembrane region" description="Helical" evidence="7">
    <location>
        <begin position="399"/>
        <end position="419"/>
    </location>
</feature>
<feature type="transmembrane region" description="Helical" evidence="7">
    <location>
        <begin position="816"/>
        <end position="836"/>
    </location>
</feature>